<evidence type="ECO:0000313" key="2">
    <source>
        <dbReference type="EMBL" id="KNY25426.1"/>
    </source>
</evidence>
<dbReference type="Gene3D" id="3.40.190.10">
    <property type="entry name" value="Periplasmic binding protein-like II"/>
    <property type="match status" value="1"/>
</dbReference>
<comment type="caution">
    <text evidence="2">The sequence shown here is derived from an EMBL/GenBank/DDBJ whole genome shotgun (WGS) entry which is preliminary data.</text>
</comment>
<dbReference type="SUPFAM" id="SSF53850">
    <property type="entry name" value="Periplasmic binding protein-like II"/>
    <property type="match status" value="1"/>
</dbReference>
<protein>
    <recommendedName>
        <fullName evidence="4">Extracellular solute-binding protein family 1</fullName>
    </recommendedName>
</protein>
<evidence type="ECO:0000256" key="1">
    <source>
        <dbReference type="SAM" id="SignalP"/>
    </source>
</evidence>
<dbReference type="STRING" id="398512.Bccel_0686"/>
<sequence length="106" mass="11874" precursor="true">MSKMRKLILIIMIVCLGITAGCGEQAEKSVNNIEDEAKVQKKESTEKSKGTVELKLWSWFSQAGIIKQFEAENKGITVKEELFSFDKCAEEYMKALSSGVGPDFYI</sequence>
<organism evidence="2 3">
    <name type="scientific">Pseudobacteroides cellulosolvens ATCC 35603 = DSM 2933</name>
    <dbReference type="NCBI Taxonomy" id="398512"/>
    <lineage>
        <taxon>Bacteria</taxon>
        <taxon>Bacillati</taxon>
        <taxon>Bacillota</taxon>
        <taxon>Clostridia</taxon>
        <taxon>Eubacteriales</taxon>
        <taxon>Oscillospiraceae</taxon>
        <taxon>Pseudobacteroides</taxon>
    </lineage>
</organism>
<feature type="signal peptide" evidence="1">
    <location>
        <begin position="1"/>
        <end position="20"/>
    </location>
</feature>
<proteinExistence type="predicted"/>
<gene>
    <name evidence="2" type="ORF">Bccel_0686</name>
</gene>
<dbReference type="RefSeq" id="WP_036942995.1">
    <property type="nucleotide sequence ID" value="NZ_JQKC01000020.1"/>
</dbReference>
<accession>A0A0L6JHU8</accession>
<reference evidence="3" key="1">
    <citation type="submission" date="2015-07" db="EMBL/GenBank/DDBJ databases">
        <title>Near-Complete Genome Sequence of the Cellulolytic Bacterium Bacteroides (Pseudobacteroides) cellulosolvens ATCC 35603.</title>
        <authorList>
            <person name="Dassa B."/>
            <person name="Utturkar S.M."/>
            <person name="Klingeman D.M."/>
            <person name="Hurt R.A."/>
            <person name="Keller M."/>
            <person name="Xu J."/>
            <person name="Reddy Y.H.K."/>
            <person name="Borovok I."/>
            <person name="Grinberg I.R."/>
            <person name="Lamed R."/>
            <person name="Zhivin O."/>
            <person name="Bayer E.A."/>
            <person name="Brown S.D."/>
        </authorList>
    </citation>
    <scope>NUCLEOTIDE SEQUENCE [LARGE SCALE GENOMIC DNA]</scope>
    <source>
        <strain evidence="3">DSM 2933</strain>
    </source>
</reference>
<dbReference type="PROSITE" id="PS51257">
    <property type="entry name" value="PROKAR_LIPOPROTEIN"/>
    <property type="match status" value="1"/>
</dbReference>
<evidence type="ECO:0008006" key="4">
    <source>
        <dbReference type="Google" id="ProtNLM"/>
    </source>
</evidence>
<keyword evidence="3" id="KW-1185">Reference proteome</keyword>
<dbReference type="Proteomes" id="UP000036923">
    <property type="component" value="Unassembled WGS sequence"/>
</dbReference>
<dbReference type="OrthoDB" id="383712at2"/>
<dbReference type="AlphaFoldDB" id="A0A0L6JHU8"/>
<evidence type="ECO:0000313" key="3">
    <source>
        <dbReference type="Proteomes" id="UP000036923"/>
    </source>
</evidence>
<name>A0A0L6JHU8_9FIRM</name>
<dbReference type="EMBL" id="LGTC01000001">
    <property type="protein sequence ID" value="KNY25426.1"/>
    <property type="molecule type" value="Genomic_DNA"/>
</dbReference>
<feature type="chain" id="PRO_5039047033" description="Extracellular solute-binding protein family 1" evidence="1">
    <location>
        <begin position="21"/>
        <end position="106"/>
    </location>
</feature>
<keyword evidence="1" id="KW-0732">Signal</keyword>